<feature type="region of interest" description="Disordered" evidence="1">
    <location>
        <begin position="451"/>
        <end position="470"/>
    </location>
</feature>
<feature type="compositionally biased region" description="Basic residues" evidence="1">
    <location>
        <begin position="154"/>
        <end position="163"/>
    </location>
</feature>
<dbReference type="GO" id="GO:0016887">
    <property type="term" value="F:ATP hydrolysis activity"/>
    <property type="evidence" value="ECO:0007669"/>
    <property type="project" value="InterPro"/>
</dbReference>
<evidence type="ECO:0000313" key="4">
    <source>
        <dbReference type="Proteomes" id="UP001310594"/>
    </source>
</evidence>
<feature type="region of interest" description="Disordered" evidence="1">
    <location>
        <begin position="426"/>
        <end position="446"/>
    </location>
</feature>
<dbReference type="InterPro" id="IPR003593">
    <property type="entry name" value="AAA+_ATPase"/>
</dbReference>
<dbReference type="InterPro" id="IPR003959">
    <property type="entry name" value="ATPase_AAA_core"/>
</dbReference>
<feature type="compositionally biased region" description="Acidic residues" evidence="1">
    <location>
        <begin position="74"/>
        <end position="85"/>
    </location>
</feature>
<comment type="caution">
    <text evidence="3">The sequence shown here is derived from an EMBL/GenBank/DDBJ whole genome shotgun (WGS) entry which is preliminary data.</text>
</comment>
<feature type="region of interest" description="Disordered" evidence="1">
    <location>
        <begin position="1"/>
        <end position="174"/>
    </location>
</feature>
<dbReference type="Pfam" id="PF00004">
    <property type="entry name" value="AAA"/>
    <property type="match status" value="1"/>
</dbReference>
<reference evidence="3" key="1">
    <citation type="submission" date="2023-08" db="EMBL/GenBank/DDBJ databases">
        <title>Black Yeasts Isolated from many extreme environments.</title>
        <authorList>
            <person name="Coleine C."/>
            <person name="Stajich J.E."/>
            <person name="Selbmann L."/>
        </authorList>
    </citation>
    <scope>NUCLEOTIDE SEQUENCE</scope>
    <source>
        <strain evidence="3">CCFEE 5810</strain>
    </source>
</reference>
<feature type="compositionally biased region" description="Basic residues" evidence="1">
    <location>
        <begin position="91"/>
        <end position="106"/>
    </location>
</feature>
<dbReference type="InterPro" id="IPR056599">
    <property type="entry name" value="AAA_lid_fung"/>
</dbReference>
<dbReference type="Gene3D" id="3.40.50.300">
    <property type="entry name" value="P-loop containing nucleotide triphosphate hydrolases"/>
    <property type="match status" value="1"/>
</dbReference>
<dbReference type="PANTHER" id="PTHR46411">
    <property type="entry name" value="FAMILY ATPASE, PUTATIVE-RELATED"/>
    <property type="match status" value="1"/>
</dbReference>
<feature type="compositionally biased region" description="Basic and acidic residues" evidence="1">
    <location>
        <begin position="495"/>
        <end position="504"/>
    </location>
</feature>
<dbReference type="SMART" id="SM00382">
    <property type="entry name" value="AAA"/>
    <property type="match status" value="1"/>
</dbReference>
<evidence type="ECO:0000259" key="2">
    <source>
        <dbReference type="SMART" id="SM00382"/>
    </source>
</evidence>
<dbReference type="InterPro" id="IPR027417">
    <property type="entry name" value="P-loop_NTPase"/>
</dbReference>
<dbReference type="AlphaFoldDB" id="A0AAN7W708"/>
<evidence type="ECO:0000313" key="3">
    <source>
        <dbReference type="EMBL" id="KAK5700910.1"/>
    </source>
</evidence>
<dbReference type="EMBL" id="JAVRQU010000007">
    <property type="protein sequence ID" value="KAK5700910.1"/>
    <property type="molecule type" value="Genomic_DNA"/>
</dbReference>
<sequence>MDPVESGIGEQPQQASDTSNGAEAVETKDGAAPSATKGTPAKPVKSKPSKLKTLYKSSKSKKRAKVDVSSSESSTDDDSDSESSEDEKPPKQHKSSKKARKHHKHTNIPSDSEESGNDESEVKHSKKALSKKSTAKDSDNSDSSCCGAAGTVVKSRKTNKKSRTAKETSKSGKAYKRVDELWDKGSHRPTLVPSAKDDDDKYGEHAFLVRRTFSWKNQYLETLVDVKSKALRSVIREVMKGCKAVSLEVEEPAIDPELLFMYLEDLRLYCRKTLKAKLRLESKRKGIKYLKSQQHFCQALINVNKYETKKKGKWYSIEGRYLEYDGKEFGWAELEIEIKQFKGPRAIVSLNIYPLKYHKDRDSVMDKIIARGRRFVALDRMQYKYHHGIAFHKDPKKGVARFNVNGRIMIDSATFRRINPNYPFRTLDDPMGDEVHSDDDSDEGYSSITSIEACSTGESSSDDDAKQRREARRRRYIHIQDQDGELHRSKCRTRSSPEEAHDQPIDPIASHVTPGQPGHSFADDDLLLTLPVLLGFSFADKLWLELSISGVHDIEFDEGAFDSLMLPEKQKSIVRALVESHKFNAAKGIDDVIRGKGKGLVSVLHGPPGTGKTLTAASISELLKCPLYSVSAGELGTASAKLEVKLNEILDIASTWGAVLLLDEADVFLERRESSDIQRQTLVSIFLRMLEYFQGILFLTTNRVDTFDEAFQSRIHLPLRYQELSTAAKKAVWKLFLEAVRKADSDLAVDRFTEEGLDDLSRRQLNGRQIKNAVRTAQAIALREGSKLNMEHIKKVLSVSEEFERDLKGGTGYTEAMRSYN</sequence>
<dbReference type="GO" id="GO:0005524">
    <property type="term" value="F:ATP binding"/>
    <property type="evidence" value="ECO:0007669"/>
    <property type="project" value="InterPro"/>
</dbReference>
<dbReference type="Proteomes" id="UP001310594">
    <property type="component" value="Unassembled WGS sequence"/>
</dbReference>
<feature type="compositionally biased region" description="Polar residues" evidence="1">
    <location>
        <begin position="11"/>
        <end position="21"/>
    </location>
</feature>
<name>A0AAN7W708_9PEZI</name>
<accession>A0AAN7W708</accession>
<dbReference type="Pfam" id="PF23232">
    <property type="entry name" value="AAA_lid_13"/>
    <property type="match status" value="1"/>
</dbReference>
<feature type="domain" description="AAA+ ATPase" evidence="2">
    <location>
        <begin position="598"/>
        <end position="723"/>
    </location>
</feature>
<dbReference type="PANTHER" id="PTHR46411:SF1">
    <property type="entry name" value="FAMILY ATPASE, PUTATIVE (AFU_ORTHOLOGUE AFUA_7G05752)-RELATED"/>
    <property type="match status" value="1"/>
</dbReference>
<proteinExistence type="predicted"/>
<dbReference type="InterPro" id="IPR054289">
    <property type="entry name" value="DUF7025"/>
</dbReference>
<gene>
    <name evidence="3" type="ORF">LTR97_005428</name>
</gene>
<protein>
    <recommendedName>
        <fullName evidence="2">AAA+ ATPase domain-containing protein</fullName>
    </recommendedName>
</protein>
<dbReference type="Pfam" id="PF22942">
    <property type="entry name" value="DUF7025"/>
    <property type="match status" value="1"/>
</dbReference>
<organism evidence="3 4">
    <name type="scientific">Elasticomyces elasticus</name>
    <dbReference type="NCBI Taxonomy" id="574655"/>
    <lineage>
        <taxon>Eukaryota</taxon>
        <taxon>Fungi</taxon>
        <taxon>Dikarya</taxon>
        <taxon>Ascomycota</taxon>
        <taxon>Pezizomycotina</taxon>
        <taxon>Dothideomycetes</taxon>
        <taxon>Dothideomycetidae</taxon>
        <taxon>Mycosphaerellales</taxon>
        <taxon>Teratosphaeriaceae</taxon>
        <taxon>Elasticomyces</taxon>
    </lineage>
</organism>
<dbReference type="CDD" id="cd19481">
    <property type="entry name" value="RecA-like_protease"/>
    <property type="match status" value="1"/>
</dbReference>
<feature type="compositionally biased region" description="Basic and acidic residues" evidence="1">
    <location>
        <begin position="164"/>
        <end position="174"/>
    </location>
</feature>
<dbReference type="SUPFAM" id="SSF52540">
    <property type="entry name" value="P-loop containing nucleoside triphosphate hydrolases"/>
    <property type="match status" value="1"/>
</dbReference>
<feature type="compositionally biased region" description="Basic and acidic residues" evidence="1">
    <location>
        <begin position="478"/>
        <end position="488"/>
    </location>
</feature>
<feature type="region of interest" description="Disordered" evidence="1">
    <location>
        <begin position="476"/>
        <end position="506"/>
    </location>
</feature>
<feature type="compositionally biased region" description="Acidic residues" evidence="1">
    <location>
        <begin position="430"/>
        <end position="443"/>
    </location>
</feature>
<evidence type="ECO:0000256" key="1">
    <source>
        <dbReference type="SAM" id="MobiDB-lite"/>
    </source>
</evidence>